<sequence length="110" mass="12684">MGEMEAGKLRHKIDIQKFTTTKDSYGEDIKTWASFHKSFAEVRPLRGKEYFDTQQIVPEVDNKITIRYKSGIAPTMRVAWGSRTYDIRSSTNPDERNIMLEILAVENPTS</sequence>
<gene>
    <name evidence="1" type="ORF">LCGC14_2545080</name>
</gene>
<dbReference type="Gene3D" id="2.40.10.270">
    <property type="entry name" value="Bacteriophage SPP1 head-tail adaptor protein"/>
    <property type="match status" value="1"/>
</dbReference>
<dbReference type="EMBL" id="LAZR01041623">
    <property type="protein sequence ID" value="KKL11512.1"/>
    <property type="molecule type" value="Genomic_DNA"/>
</dbReference>
<dbReference type="AlphaFoldDB" id="A0A0F9BCB8"/>
<dbReference type="NCBIfam" id="TIGR01563">
    <property type="entry name" value="gp16_SPP1"/>
    <property type="match status" value="1"/>
</dbReference>
<dbReference type="InterPro" id="IPR038666">
    <property type="entry name" value="SSP1_head-tail_sf"/>
</dbReference>
<organism evidence="1">
    <name type="scientific">marine sediment metagenome</name>
    <dbReference type="NCBI Taxonomy" id="412755"/>
    <lineage>
        <taxon>unclassified sequences</taxon>
        <taxon>metagenomes</taxon>
        <taxon>ecological metagenomes</taxon>
    </lineage>
</organism>
<protein>
    <recommendedName>
        <fullName evidence="2">Phage head-tail adaptor</fullName>
    </recommendedName>
</protein>
<accession>A0A0F9BCB8</accession>
<evidence type="ECO:0008006" key="2">
    <source>
        <dbReference type="Google" id="ProtNLM"/>
    </source>
</evidence>
<comment type="caution">
    <text evidence="1">The sequence shown here is derived from an EMBL/GenBank/DDBJ whole genome shotgun (WGS) entry which is preliminary data.</text>
</comment>
<dbReference type="InterPro" id="IPR008767">
    <property type="entry name" value="Phage_SPP1_head-tail_adaptor"/>
</dbReference>
<name>A0A0F9BCB8_9ZZZZ</name>
<proteinExistence type="predicted"/>
<evidence type="ECO:0000313" key="1">
    <source>
        <dbReference type="EMBL" id="KKL11512.1"/>
    </source>
</evidence>
<dbReference type="Pfam" id="PF05521">
    <property type="entry name" value="Phage_HCP"/>
    <property type="match status" value="1"/>
</dbReference>
<reference evidence="1" key="1">
    <citation type="journal article" date="2015" name="Nature">
        <title>Complex archaea that bridge the gap between prokaryotes and eukaryotes.</title>
        <authorList>
            <person name="Spang A."/>
            <person name="Saw J.H."/>
            <person name="Jorgensen S.L."/>
            <person name="Zaremba-Niedzwiedzka K."/>
            <person name="Martijn J."/>
            <person name="Lind A.E."/>
            <person name="van Eijk R."/>
            <person name="Schleper C."/>
            <person name="Guy L."/>
            <person name="Ettema T.J."/>
        </authorList>
    </citation>
    <scope>NUCLEOTIDE SEQUENCE</scope>
</reference>